<dbReference type="Pfam" id="PF13432">
    <property type="entry name" value="TPR_16"/>
    <property type="match status" value="1"/>
</dbReference>
<protein>
    <recommendedName>
        <fullName evidence="11">Peroxisomal targeting signal 1 receptor</fullName>
    </recommendedName>
</protein>
<proteinExistence type="inferred from homology"/>
<evidence type="ECO:0000313" key="10">
    <source>
        <dbReference type="Proteomes" id="UP000663828"/>
    </source>
</evidence>
<keyword evidence="7" id="KW-0576">Peroxisome</keyword>
<evidence type="ECO:0000256" key="4">
    <source>
        <dbReference type="ARBA" id="ARBA00022490"/>
    </source>
</evidence>
<dbReference type="Proteomes" id="UP000663828">
    <property type="component" value="Unassembled WGS sequence"/>
</dbReference>
<dbReference type="GO" id="GO:0005052">
    <property type="term" value="F:peroxisome matrix targeting signal-1 binding"/>
    <property type="evidence" value="ECO:0007669"/>
    <property type="project" value="TreeGrafter"/>
</dbReference>
<dbReference type="InterPro" id="IPR011990">
    <property type="entry name" value="TPR-like_helical_dom_sf"/>
</dbReference>
<gene>
    <name evidence="9" type="ORF">XAT740_LOCUS54551</name>
</gene>
<evidence type="ECO:0008006" key="11">
    <source>
        <dbReference type="Google" id="ProtNLM"/>
    </source>
</evidence>
<dbReference type="PANTHER" id="PTHR10130:SF0">
    <property type="entry name" value="GH08708P"/>
    <property type="match status" value="1"/>
</dbReference>
<evidence type="ECO:0000256" key="3">
    <source>
        <dbReference type="ARBA" id="ARBA00005348"/>
    </source>
</evidence>
<reference evidence="9" key="1">
    <citation type="submission" date="2021-02" db="EMBL/GenBank/DDBJ databases">
        <authorList>
            <person name="Nowell W R."/>
        </authorList>
    </citation>
    <scope>NUCLEOTIDE SEQUENCE</scope>
</reference>
<feature type="repeat" description="TPR" evidence="8">
    <location>
        <begin position="471"/>
        <end position="504"/>
    </location>
</feature>
<dbReference type="PROSITE" id="PS50005">
    <property type="entry name" value="TPR"/>
    <property type="match status" value="3"/>
</dbReference>
<dbReference type="GO" id="GO:0016560">
    <property type="term" value="P:protein import into peroxisome matrix, docking"/>
    <property type="evidence" value="ECO:0007669"/>
    <property type="project" value="TreeGrafter"/>
</dbReference>
<evidence type="ECO:0000256" key="5">
    <source>
        <dbReference type="ARBA" id="ARBA00022737"/>
    </source>
</evidence>
<keyword evidence="4" id="KW-0963">Cytoplasm</keyword>
<dbReference type="PANTHER" id="PTHR10130">
    <property type="entry name" value="PEROXISOMAL TARGETING SIGNAL 1 RECEPTOR PEX5"/>
    <property type="match status" value="1"/>
</dbReference>
<dbReference type="InterPro" id="IPR019734">
    <property type="entry name" value="TPR_rpt"/>
</dbReference>
<dbReference type="Gene3D" id="1.25.40.10">
    <property type="entry name" value="Tetratricopeptide repeat domain"/>
    <property type="match status" value="1"/>
</dbReference>
<evidence type="ECO:0000256" key="6">
    <source>
        <dbReference type="ARBA" id="ARBA00022803"/>
    </source>
</evidence>
<evidence type="ECO:0000256" key="2">
    <source>
        <dbReference type="ARBA" id="ARBA00004496"/>
    </source>
</evidence>
<feature type="repeat" description="TPR" evidence="8">
    <location>
        <begin position="358"/>
        <end position="391"/>
    </location>
</feature>
<comment type="similarity">
    <text evidence="3">Belongs to the peroxisomal targeting signal receptor family.</text>
</comment>
<dbReference type="GO" id="GO:0005778">
    <property type="term" value="C:peroxisomal membrane"/>
    <property type="evidence" value="ECO:0007669"/>
    <property type="project" value="TreeGrafter"/>
</dbReference>
<evidence type="ECO:0000256" key="7">
    <source>
        <dbReference type="ARBA" id="ARBA00023140"/>
    </source>
</evidence>
<dbReference type="GO" id="GO:0005829">
    <property type="term" value="C:cytosol"/>
    <property type="evidence" value="ECO:0007669"/>
    <property type="project" value="TreeGrafter"/>
</dbReference>
<organism evidence="9 10">
    <name type="scientific">Adineta ricciae</name>
    <name type="common">Rotifer</name>
    <dbReference type="NCBI Taxonomy" id="249248"/>
    <lineage>
        <taxon>Eukaryota</taxon>
        <taxon>Metazoa</taxon>
        <taxon>Spiralia</taxon>
        <taxon>Gnathifera</taxon>
        <taxon>Rotifera</taxon>
        <taxon>Eurotatoria</taxon>
        <taxon>Bdelloidea</taxon>
        <taxon>Adinetida</taxon>
        <taxon>Adinetidae</taxon>
        <taxon>Adineta</taxon>
    </lineage>
</organism>
<keyword evidence="5" id="KW-0677">Repeat</keyword>
<dbReference type="InterPro" id="IPR024111">
    <property type="entry name" value="PEX5/PEX5L"/>
</dbReference>
<comment type="caution">
    <text evidence="9">The sequence shown here is derived from an EMBL/GenBank/DDBJ whole genome shotgun (WGS) entry which is preliminary data.</text>
</comment>
<sequence length="621" mass="69430">MAALKPLLDAECGTTNPLIKLSQFYTRDNTLVTQDGLIKPATNNFTSANLTGGSNATIDELVNEYHRPIAAPNTFHLEGLLTGLRLADDALDNTNKHEYEWTTQFLDSFTNDFSSHATNVPKINNNFPSSVIHPPPNQHMQVPPQIMNDFHLQQQQQSQQHSQWMPWNEQTYIPPSASFPLNSNPIFLDQQPSTIDAGFDNDTVKAAQNILSLLQETQFAADTEFKSFVEHVAGGNGEKSTVDAKKQEATRDAKDATVDKWINEFSNELSNENQWQPDWTADPVSLSSLDDPIPRSQSWLRHLMDNGDNYSEYKFAQTNPFLDHSNPFEEGLKRLQAHDIVNAVLLFEAAVQKQADHVDAWLYLGITQSENEQDGPAICALKKCVELDPKNLQAYLTLASCYANELLTNEALDSLRKWLENNDKYSHLLSNRRPQAAVEEPRLLDELAFEELQELFLQAVSLSNSPSDIDSDLQVCLGVLFHLPGDYDKAAECFNTAVLAKPNDALLWNKLGAALANGGQSEKAVDAYYHALTLSPGFVRARYNLGISCFNLSAYKQAVEHFLTALKQQSDGIGPQGTHVQMSENIWRTLAIAIGHLQRPDLEQSVANKDLSKLLHEFQIE</sequence>
<comment type="subcellular location">
    <subcellularLocation>
        <location evidence="2">Cytoplasm</location>
    </subcellularLocation>
    <subcellularLocation>
        <location evidence="1">Peroxisome</location>
    </subcellularLocation>
</comment>
<keyword evidence="6 8" id="KW-0802">TPR repeat</keyword>
<accession>A0A816EK64</accession>
<dbReference type="SUPFAM" id="SSF48452">
    <property type="entry name" value="TPR-like"/>
    <property type="match status" value="1"/>
</dbReference>
<dbReference type="AlphaFoldDB" id="A0A816EK64"/>
<keyword evidence="10" id="KW-1185">Reference proteome</keyword>
<name>A0A816EK64_ADIRI</name>
<evidence type="ECO:0000256" key="1">
    <source>
        <dbReference type="ARBA" id="ARBA00004275"/>
    </source>
</evidence>
<evidence type="ECO:0000313" key="9">
    <source>
        <dbReference type="EMBL" id="CAF1648607.1"/>
    </source>
</evidence>
<feature type="repeat" description="TPR" evidence="8">
    <location>
        <begin position="505"/>
        <end position="538"/>
    </location>
</feature>
<evidence type="ECO:0000256" key="8">
    <source>
        <dbReference type="PROSITE-ProRule" id="PRU00339"/>
    </source>
</evidence>
<dbReference type="SMART" id="SM00028">
    <property type="entry name" value="TPR"/>
    <property type="match status" value="5"/>
</dbReference>
<dbReference type="EMBL" id="CAJNOR010009831">
    <property type="protein sequence ID" value="CAF1648607.1"/>
    <property type="molecule type" value="Genomic_DNA"/>
</dbReference>